<feature type="domain" description="D-isomer specific 2-hydroxyacid dehydrogenase catalytic" evidence="5">
    <location>
        <begin position="12"/>
        <end position="313"/>
    </location>
</feature>
<dbReference type="Proteomes" id="UP000255036">
    <property type="component" value="Unassembled WGS sequence"/>
</dbReference>
<dbReference type="InterPro" id="IPR029752">
    <property type="entry name" value="D-isomer_DH_CS1"/>
</dbReference>
<name>A0A371AX19_9FIRM</name>
<dbReference type="OrthoDB" id="9805416at2"/>
<dbReference type="CDD" id="cd12161">
    <property type="entry name" value="GDH_like_1"/>
    <property type="match status" value="1"/>
</dbReference>
<feature type="domain" description="D-isomer specific 2-hydroxyacid dehydrogenase NAD-binding" evidence="6">
    <location>
        <begin position="112"/>
        <end position="286"/>
    </location>
</feature>
<evidence type="ECO:0000256" key="3">
    <source>
        <dbReference type="ARBA" id="ARBA00023027"/>
    </source>
</evidence>
<dbReference type="RefSeq" id="WP_115481278.1">
    <property type="nucleotide sequence ID" value="NZ_QRCT01000015.1"/>
</dbReference>
<dbReference type="PROSITE" id="PS00065">
    <property type="entry name" value="D_2_HYDROXYACID_DH_1"/>
    <property type="match status" value="1"/>
</dbReference>
<dbReference type="AlphaFoldDB" id="A0A371AX19"/>
<reference evidence="7 8" key="1">
    <citation type="submission" date="2018-07" db="EMBL/GenBank/DDBJ databases">
        <title>Anaerosacharophilus polymeroproducens gen. nov. sp. nov., an anaerobic bacterium isolated from salt field.</title>
        <authorList>
            <person name="Kim W."/>
            <person name="Yang S.-H."/>
            <person name="Oh J."/>
            <person name="Lee J.-H."/>
            <person name="Kwon K.K."/>
        </authorList>
    </citation>
    <scope>NUCLEOTIDE SEQUENCE [LARGE SCALE GENOMIC DNA]</scope>
    <source>
        <strain evidence="7 8">MCWD5</strain>
    </source>
</reference>
<comment type="similarity">
    <text evidence="1 4">Belongs to the D-isomer specific 2-hydroxyacid dehydrogenase family.</text>
</comment>
<evidence type="ECO:0000313" key="7">
    <source>
        <dbReference type="EMBL" id="RDU24091.1"/>
    </source>
</evidence>
<dbReference type="InterPro" id="IPR036291">
    <property type="entry name" value="NAD(P)-bd_dom_sf"/>
</dbReference>
<dbReference type="PROSITE" id="PS00670">
    <property type="entry name" value="D_2_HYDROXYACID_DH_2"/>
    <property type="match status" value="1"/>
</dbReference>
<dbReference type="Pfam" id="PF02826">
    <property type="entry name" value="2-Hacid_dh_C"/>
    <property type="match status" value="1"/>
</dbReference>
<evidence type="ECO:0000256" key="1">
    <source>
        <dbReference type="ARBA" id="ARBA00005854"/>
    </source>
</evidence>
<evidence type="ECO:0000259" key="5">
    <source>
        <dbReference type="Pfam" id="PF00389"/>
    </source>
</evidence>
<dbReference type="SUPFAM" id="SSF52283">
    <property type="entry name" value="Formate/glycerate dehydrogenase catalytic domain-like"/>
    <property type="match status" value="1"/>
</dbReference>
<accession>A0A371AX19</accession>
<dbReference type="Pfam" id="PF00389">
    <property type="entry name" value="2-Hacid_dh"/>
    <property type="match status" value="1"/>
</dbReference>
<dbReference type="GO" id="GO:0016616">
    <property type="term" value="F:oxidoreductase activity, acting on the CH-OH group of donors, NAD or NADP as acceptor"/>
    <property type="evidence" value="ECO:0007669"/>
    <property type="project" value="InterPro"/>
</dbReference>
<evidence type="ECO:0000313" key="8">
    <source>
        <dbReference type="Proteomes" id="UP000255036"/>
    </source>
</evidence>
<dbReference type="Gene3D" id="3.40.50.720">
    <property type="entry name" value="NAD(P)-binding Rossmann-like Domain"/>
    <property type="match status" value="2"/>
</dbReference>
<dbReference type="InterPro" id="IPR050418">
    <property type="entry name" value="D-iso_2-hydroxyacid_DH_PdxB"/>
</dbReference>
<organism evidence="7 8">
    <name type="scientific">Anaerosacchariphilus polymeriproducens</name>
    <dbReference type="NCBI Taxonomy" id="1812858"/>
    <lineage>
        <taxon>Bacteria</taxon>
        <taxon>Bacillati</taxon>
        <taxon>Bacillota</taxon>
        <taxon>Clostridia</taxon>
        <taxon>Lachnospirales</taxon>
        <taxon>Lachnospiraceae</taxon>
        <taxon>Anaerosacchariphilus</taxon>
    </lineage>
</organism>
<dbReference type="GO" id="GO:0051287">
    <property type="term" value="F:NAD binding"/>
    <property type="evidence" value="ECO:0007669"/>
    <property type="project" value="InterPro"/>
</dbReference>
<dbReference type="PANTHER" id="PTHR43761">
    <property type="entry name" value="D-ISOMER SPECIFIC 2-HYDROXYACID DEHYDROGENASE FAMILY PROTEIN (AFU_ORTHOLOGUE AFUA_1G13630)"/>
    <property type="match status" value="1"/>
</dbReference>
<comment type="caution">
    <text evidence="7">The sequence shown here is derived from an EMBL/GenBank/DDBJ whole genome shotgun (WGS) entry which is preliminary data.</text>
</comment>
<dbReference type="PANTHER" id="PTHR43761:SF1">
    <property type="entry name" value="D-ISOMER SPECIFIC 2-HYDROXYACID DEHYDROGENASE CATALYTIC DOMAIN-CONTAINING PROTEIN-RELATED"/>
    <property type="match status" value="1"/>
</dbReference>
<dbReference type="SUPFAM" id="SSF51735">
    <property type="entry name" value="NAD(P)-binding Rossmann-fold domains"/>
    <property type="match status" value="1"/>
</dbReference>
<sequence length="324" mass="35087">MKIVLIEPLGIEEAELKKLSRGITEGGHEFVSYDSRTEDTKELIQRGKDADIIILTNLPFRKEVIEQCTQLKMISVAFTGVDHVDVAYCDERQIIVSNAAGYATNAVAELAIGLMVGLYRNMLACDLATRDSKTKQGLIGFEMAGKTLGVVGTGAIGSQVIDIALAFGCQVIAYSRTKKEALEQKGVRYVDLETLLKESDIVTLHLPLNESSKHLIGAKEIQLMKPTALLINTARGPVVDSQSLASALNNGQIAGAGIDVFEIEPPINQNHPLLHSKNTIVTPHVAFATKESLVKRAIITFDNVKAFLKGKPINISSSYKGCSL</sequence>
<keyword evidence="8" id="KW-1185">Reference proteome</keyword>
<proteinExistence type="inferred from homology"/>
<evidence type="ECO:0000256" key="4">
    <source>
        <dbReference type="RuleBase" id="RU003719"/>
    </source>
</evidence>
<keyword evidence="3" id="KW-0520">NAD</keyword>
<keyword evidence="2 4" id="KW-0560">Oxidoreductase</keyword>
<dbReference type="InterPro" id="IPR029753">
    <property type="entry name" value="D-isomer_DH_CS"/>
</dbReference>
<gene>
    <name evidence="7" type="ORF">DWV06_06000</name>
</gene>
<dbReference type="EMBL" id="QRCT01000015">
    <property type="protein sequence ID" value="RDU24091.1"/>
    <property type="molecule type" value="Genomic_DNA"/>
</dbReference>
<protein>
    <submittedName>
        <fullName evidence="7">Hydroxyacid dehydrogenase</fullName>
    </submittedName>
</protein>
<evidence type="ECO:0000256" key="2">
    <source>
        <dbReference type="ARBA" id="ARBA00023002"/>
    </source>
</evidence>
<dbReference type="PROSITE" id="PS00671">
    <property type="entry name" value="D_2_HYDROXYACID_DH_3"/>
    <property type="match status" value="1"/>
</dbReference>
<dbReference type="InterPro" id="IPR006140">
    <property type="entry name" value="D-isomer_DH_NAD-bd"/>
</dbReference>
<dbReference type="FunFam" id="3.40.50.720:FF:000203">
    <property type="entry name" value="D-3-phosphoglycerate dehydrogenase (SerA)"/>
    <property type="match status" value="1"/>
</dbReference>
<dbReference type="InterPro" id="IPR006139">
    <property type="entry name" value="D-isomer_2_OHA_DH_cat_dom"/>
</dbReference>
<evidence type="ECO:0000259" key="6">
    <source>
        <dbReference type="Pfam" id="PF02826"/>
    </source>
</evidence>